<proteinExistence type="predicted"/>
<dbReference type="EMBL" id="BAAARV010000074">
    <property type="protein sequence ID" value="GAA2373071.1"/>
    <property type="molecule type" value="Genomic_DNA"/>
</dbReference>
<sequence length="150" mass="16096">MTEPIPGTTTALDVGVTAWSAPNPFGEPTAFVMVHPSTAPDDGTFADAVEHLGLRRLDAGRDILPIGTDTLYASLKAMRVELCTPDRVWLSHQVTDEWTKNAIGRRYIVLVIGTAPLSGGADADAISAYLADRTSVYAALVKIRVRFDQG</sequence>
<dbReference type="RefSeq" id="WP_344617427.1">
    <property type="nucleotide sequence ID" value="NZ_BAAARV010000074.1"/>
</dbReference>
<comment type="caution">
    <text evidence="1">The sequence shown here is derived from an EMBL/GenBank/DDBJ whole genome shotgun (WGS) entry which is preliminary data.</text>
</comment>
<gene>
    <name evidence="1" type="ORF">GCM10010170_075620</name>
</gene>
<protein>
    <recommendedName>
        <fullName evidence="3">DUF1795 domain-containing protein</fullName>
    </recommendedName>
</protein>
<organism evidence="1 2">
    <name type="scientific">Dactylosporangium salmoneum</name>
    <dbReference type="NCBI Taxonomy" id="53361"/>
    <lineage>
        <taxon>Bacteria</taxon>
        <taxon>Bacillati</taxon>
        <taxon>Actinomycetota</taxon>
        <taxon>Actinomycetes</taxon>
        <taxon>Micromonosporales</taxon>
        <taxon>Micromonosporaceae</taxon>
        <taxon>Dactylosporangium</taxon>
    </lineage>
</organism>
<dbReference type="Proteomes" id="UP001501444">
    <property type="component" value="Unassembled WGS sequence"/>
</dbReference>
<name>A0ABP5UB02_9ACTN</name>
<accession>A0ABP5UB02</accession>
<reference evidence="2" key="1">
    <citation type="journal article" date="2019" name="Int. J. Syst. Evol. Microbiol.">
        <title>The Global Catalogue of Microorganisms (GCM) 10K type strain sequencing project: providing services to taxonomists for standard genome sequencing and annotation.</title>
        <authorList>
            <consortium name="The Broad Institute Genomics Platform"/>
            <consortium name="The Broad Institute Genome Sequencing Center for Infectious Disease"/>
            <person name="Wu L."/>
            <person name="Ma J."/>
        </authorList>
    </citation>
    <scope>NUCLEOTIDE SEQUENCE [LARGE SCALE GENOMIC DNA]</scope>
    <source>
        <strain evidence="2">JCM 3272</strain>
    </source>
</reference>
<evidence type="ECO:0000313" key="2">
    <source>
        <dbReference type="Proteomes" id="UP001501444"/>
    </source>
</evidence>
<evidence type="ECO:0000313" key="1">
    <source>
        <dbReference type="EMBL" id="GAA2373071.1"/>
    </source>
</evidence>
<keyword evidence="2" id="KW-1185">Reference proteome</keyword>
<evidence type="ECO:0008006" key="3">
    <source>
        <dbReference type="Google" id="ProtNLM"/>
    </source>
</evidence>